<name>A0A7W6Q2L0_9RHOB</name>
<protein>
    <submittedName>
        <fullName evidence="5">Virginiamycin A acetyltransferase</fullName>
        <ecNumber evidence="5">2.3.1.-</ecNumber>
    </submittedName>
</protein>
<dbReference type="PANTHER" id="PTHR43300">
    <property type="entry name" value="ACETYLTRANSFERASE"/>
    <property type="match status" value="1"/>
</dbReference>
<dbReference type="EMBL" id="JACIFU010000001">
    <property type="protein sequence ID" value="MBB4173195.1"/>
    <property type="molecule type" value="Genomic_DNA"/>
</dbReference>
<dbReference type="Pfam" id="PF00132">
    <property type="entry name" value="Hexapep"/>
    <property type="match status" value="1"/>
</dbReference>
<dbReference type="InterPro" id="IPR001451">
    <property type="entry name" value="Hexapep"/>
</dbReference>
<dbReference type="GO" id="GO:0016746">
    <property type="term" value="F:acyltransferase activity"/>
    <property type="evidence" value="ECO:0007669"/>
    <property type="project" value="UniProtKB-KW"/>
</dbReference>
<evidence type="ECO:0000256" key="2">
    <source>
        <dbReference type="ARBA" id="ARBA00022679"/>
    </source>
</evidence>
<evidence type="ECO:0000313" key="6">
    <source>
        <dbReference type="Proteomes" id="UP000565745"/>
    </source>
</evidence>
<dbReference type="Gene3D" id="2.160.10.10">
    <property type="entry name" value="Hexapeptide repeat proteins"/>
    <property type="match status" value="1"/>
</dbReference>
<dbReference type="SUPFAM" id="SSF51161">
    <property type="entry name" value="Trimeric LpxA-like enzymes"/>
    <property type="match status" value="1"/>
</dbReference>
<reference evidence="5 6" key="1">
    <citation type="submission" date="2020-08" db="EMBL/GenBank/DDBJ databases">
        <title>Genomic Encyclopedia of Type Strains, Phase IV (KMG-IV): sequencing the most valuable type-strain genomes for metagenomic binning, comparative biology and taxonomic classification.</title>
        <authorList>
            <person name="Goeker M."/>
        </authorList>
    </citation>
    <scope>NUCLEOTIDE SEQUENCE [LARGE SCALE GENOMIC DNA]</scope>
    <source>
        <strain evidence="5 6">DSM 101015</strain>
    </source>
</reference>
<dbReference type="RefSeq" id="WP_025054328.1">
    <property type="nucleotide sequence ID" value="NZ_JACIFU010000001.1"/>
</dbReference>
<sequence>MPKMPDTPVFAEPTEKHPIKLADGTVHAGSVFLAAAIDHPRIEAGAYSYASAHTPPDDWAAHLAPYLYPASPEKLRIGKFCQIADGVTFITSSANHRYDGISSFPFAIFGGGEMAGRPSMPDGSQAKDTVIGNDCWIGQGARIMPGAQLGHGVIVGAGAVVSGTVPSYSIVAGNPGQVRRVRFTPEDVQQLLQTAWWDWPIEKILAHEAEICGGDVGALARAAVGPF</sequence>
<keyword evidence="6" id="KW-1185">Reference proteome</keyword>
<dbReference type="PANTHER" id="PTHR43300:SF11">
    <property type="entry name" value="ACETYLTRANSFERASE RV3034C-RELATED"/>
    <property type="match status" value="1"/>
</dbReference>
<dbReference type="InterPro" id="IPR011004">
    <property type="entry name" value="Trimer_LpxA-like_sf"/>
</dbReference>
<proteinExistence type="inferred from homology"/>
<organism evidence="5 6">
    <name type="scientific">Sulfitobacter noctilucicola</name>
    <dbReference type="NCBI Taxonomy" id="1342301"/>
    <lineage>
        <taxon>Bacteria</taxon>
        <taxon>Pseudomonadati</taxon>
        <taxon>Pseudomonadota</taxon>
        <taxon>Alphaproteobacteria</taxon>
        <taxon>Rhodobacterales</taxon>
        <taxon>Roseobacteraceae</taxon>
        <taxon>Sulfitobacter</taxon>
    </lineage>
</organism>
<keyword evidence="4 5" id="KW-0012">Acyltransferase</keyword>
<evidence type="ECO:0000313" key="5">
    <source>
        <dbReference type="EMBL" id="MBB4173195.1"/>
    </source>
</evidence>
<accession>A0A7W6Q2L0</accession>
<dbReference type="InterPro" id="IPR050179">
    <property type="entry name" value="Trans_hexapeptide_repeat"/>
</dbReference>
<dbReference type="AlphaFoldDB" id="A0A7W6Q2L0"/>
<evidence type="ECO:0000256" key="3">
    <source>
        <dbReference type="ARBA" id="ARBA00022737"/>
    </source>
</evidence>
<evidence type="ECO:0000256" key="4">
    <source>
        <dbReference type="ARBA" id="ARBA00023315"/>
    </source>
</evidence>
<dbReference type="Proteomes" id="UP000565745">
    <property type="component" value="Unassembled WGS sequence"/>
</dbReference>
<dbReference type="InterPro" id="IPR018357">
    <property type="entry name" value="Hexapep_transf_CS"/>
</dbReference>
<comment type="similarity">
    <text evidence="1">Belongs to the transferase hexapeptide repeat family.</text>
</comment>
<dbReference type="PROSITE" id="PS00101">
    <property type="entry name" value="HEXAPEP_TRANSFERASES"/>
    <property type="match status" value="1"/>
</dbReference>
<dbReference type="CDD" id="cd03349">
    <property type="entry name" value="LbH_XAT"/>
    <property type="match status" value="1"/>
</dbReference>
<keyword evidence="2 5" id="KW-0808">Transferase</keyword>
<gene>
    <name evidence="5" type="ORF">GGR93_000956</name>
</gene>
<dbReference type="EC" id="2.3.1.-" evidence="5"/>
<keyword evidence="3" id="KW-0677">Repeat</keyword>
<evidence type="ECO:0000256" key="1">
    <source>
        <dbReference type="ARBA" id="ARBA00007274"/>
    </source>
</evidence>
<comment type="caution">
    <text evidence="5">The sequence shown here is derived from an EMBL/GenBank/DDBJ whole genome shotgun (WGS) entry which is preliminary data.</text>
</comment>
<dbReference type="OrthoDB" id="9815592at2"/>